<sequence>MSAAPPPALEFWFEFGSNYSYLSAMRIEPLAARHGVALAWKPFLLGPVFAAHGWEGSPFVVQRAKGAYAMIDAARQCAKYGLPWRQPSQFPRRALLPMRVALLGAEEPWIGAYCRRIMRMNFAEDRDIDNPEAVGEALAELGLPADALLSAAVLRQNKEALRAQTERALHRGIFGAPTFFVGEQMFWGNDRLEDALALAIGKPANA</sequence>
<evidence type="ECO:0000313" key="5">
    <source>
        <dbReference type="Proteomes" id="UP000324324"/>
    </source>
</evidence>
<reference evidence="4 5" key="1">
    <citation type="submission" date="2019-09" db="EMBL/GenBank/DDBJ databases">
        <title>Isolation of a novel species in the genus Cupriavidus from patients with sepsis using whole genome sequencing.</title>
        <authorList>
            <person name="Kweon O.J."/>
            <person name="Lee M.-K."/>
        </authorList>
    </citation>
    <scope>NUCLEOTIDE SEQUENCE [LARGE SCALE GENOMIC DNA]</scope>
    <source>
        <strain evidence="4 5">MKL-01</strain>
    </source>
</reference>
<dbReference type="GO" id="GO:0004364">
    <property type="term" value="F:glutathione transferase activity"/>
    <property type="evidence" value="ECO:0007669"/>
    <property type="project" value="TreeGrafter"/>
</dbReference>
<accession>A0A5M8A8K3</accession>
<keyword evidence="5" id="KW-1185">Reference proteome</keyword>
<dbReference type="PANTHER" id="PTHR42943">
    <property type="entry name" value="GLUTATHIONE S-TRANSFERASE KAPPA"/>
    <property type="match status" value="1"/>
</dbReference>
<dbReference type="RefSeq" id="WP_150084738.1">
    <property type="nucleotide sequence ID" value="NZ_VWRN01000068.1"/>
</dbReference>
<dbReference type="GO" id="GO:0006749">
    <property type="term" value="P:glutathione metabolic process"/>
    <property type="evidence" value="ECO:0007669"/>
    <property type="project" value="TreeGrafter"/>
</dbReference>
<evidence type="ECO:0000256" key="1">
    <source>
        <dbReference type="PIRNR" id="PIRNR006386"/>
    </source>
</evidence>
<feature type="domain" description="DSBA-like thioredoxin" evidence="3">
    <location>
        <begin position="9"/>
        <end position="194"/>
    </location>
</feature>
<evidence type="ECO:0000313" key="4">
    <source>
        <dbReference type="EMBL" id="KAA6117364.1"/>
    </source>
</evidence>
<organism evidence="4 5">
    <name type="scientific">Cupriavidus cauae</name>
    <dbReference type="NCBI Taxonomy" id="2608999"/>
    <lineage>
        <taxon>Bacteria</taxon>
        <taxon>Pseudomonadati</taxon>
        <taxon>Pseudomonadota</taxon>
        <taxon>Betaproteobacteria</taxon>
        <taxon>Burkholderiales</taxon>
        <taxon>Burkholderiaceae</taxon>
        <taxon>Cupriavidus</taxon>
    </lineage>
</organism>
<dbReference type="InterPro" id="IPR044087">
    <property type="entry name" value="NahD-like"/>
</dbReference>
<dbReference type="Gene3D" id="3.40.30.10">
    <property type="entry name" value="Glutaredoxin"/>
    <property type="match status" value="1"/>
</dbReference>
<dbReference type="EC" id="5.99.1.4" evidence="1"/>
<dbReference type="PANTHER" id="PTHR42943:SF2">
    <property type="entry name" value="GLUTATHIONE S-TRANSFERASE KAPPA 1"/>
    <property type="match status" value="1"/>
</dbReference>
<keyword evidence="1 4" id="KW-0413">Isomerase</keyword>
<evidence type="ECO:0000256" key="2">
    <source>
        <dbReference type="PIRSR" id="PIRSR006386-1"/>
    </source>
</evidence>
<dbReference type="InterPro" id="IPR051924">
    <property type="entry name" value="GST_Kappa/NadH"/>
</dbReference>
<dbReference type="GO" id="GO:0004602">
    <property type="term" value="F:glutathione peroxidase activity"/>
    <property type="evidence" value="ECO:0007669"/>
    <property type="project" value="TreeGrafter"/>
</dbReference>
<feature type="active site" description="Nucleophile" evidence="2">
    <location>
        <position position="17"/>
    </location>
</feature>
<dbReference type="AlphaFoldDB" id="A0A5M8A8K3"/>
<dbReference type="InterPro" id="IPR036249">
    <property type="entry name" value="Thioredoxin-like_sf"/>
</dbReference>
<dbReference type="PIRSF" id="PIRSF006386">
    <property type="entry name" value="HCCAis_GSTk"/>
    <property type="match status" value="1"/>
</dbReference>
<dbReference type="InterPro" id="IPR001853">
    <property type="entry name" value="DSBA-like_thioredoxin_dom"/>
</dbReference>
<name>A0A5M8A8K3_9BURK</name>
<dbReference type="Pfam" id="PF01323">
    <property type="entry name" value="DSBA"/>
    <property type="match status" value="1"/>
</dbReference>
<dbReference type="GO" id="GO:0018845">
    <property type="term" value="F:2-hydroxychromene-2-carboxylate isomerase activity"/>
    <property type="evidence" value="ECO:0007669"/>
    <property type="project" value="UniProtKB-UniRule"/>
</dbReference>
<dbReference type="Proteomes" id="UP000324324">
    <property type="component" value="Unassembled WGS sequence"/>
</dbReference>
<dbReference type="InterPro" id="IPR014440">
    <property type="entry name" value="HCCAis_GSTk"/>
</dbReference>
<dbReference type="SUPFAM" id="SSF52833">
    <property type="entry name" value="Thioredoxin-like"/>
    <property type="match status" value="1"/>
</dbReference>
<evidence type="ECO:0000259" key="3">
    <source>
        <dbReference type="Pfam" id="PF01323"/>
    </source>
</evidence>
<proteinExistence type="inferred from homology"/>
<comment type="catalytic activity">
    <reaction evidence="1">
        <text>2-hydroxychromene-2-carboxylate = (3E)-4-(2-hydroxyphenyl)-2-oxobut-3-enoate</text>
        <dbReference type="Rhea" id="RHEA:27401"/>
        <dbReference type="ChEBI" id="CHEBI:59350"/>
        <dbReference type="ChEBI" id="CHEBI:59353"/>
        <dbReference type="EC" id="5.99.1.4"/>
    </reaction>
</comment>
<dbReference type="GO" id="GO:1901170">
    <property type="term" value="P:naphthalene catabolic process"/>
    <property type="evidence" value="ECO:0007669"/>
    <property type="project" value="InterPro"/>
</dbReference>
<protein>
    <recommendedName>
        <fullName evidence="1">2-hydroxychromene-2-carboxylate isomerase</fullName>
        <ecNumber evidence="1">5.99.1.4</ecNumber>
    </recommendedName>
</protein>
<comment type="similarity">
    <text evidence="1">Belongs to the GST superfamily. NadH family.</text>
</comment>
<dbReference type="CDD" id="cd03022">
    <property type="entry name" value="DsbA_HCCA_Iso"/>
    <property type="match status" value="1"/>
</dbReference>
<dbReference type="EMBL" id="VWRN01000068">
    <property type="protein sequence ID" value="KAA6117364.1"/>
    <property type="molecule type" value="Genomic_DNA"/>
</dbReference>
<gene>
    <name evidence="4" type="ORF">F1599_23715</name>
</gene>
<comment type="caution">
    <text evidence="4">The sequence shown here is derived from an EMBL/GenBank/DDBJ whole genome shotgun (WGS) entry which is preliminary data.</text>
</comment>